<dbReference type="NCBIfam" id="TIGR02595">
    <property type="entry name" value="PEP_CTERM"/>
    <property type="match status" value="1"/>
</dbReference>
<evidence type="ECO:0000313" key="4">
    <source>
        <dbReference type="Proteomes" id="UP000557656"/>
    </source>
</evidence>
<dbReference type="GeneID" id="78484832"/>
<feature type="chain" id="PRO_5047229780" evidence="1">
    <location>
        <begin position="27"/>
        <end position="228"/>
    </location>
</feature>
<feature type="signal peptide" evidence="1">
    <location>
        <begin position="1"/>
        <end position="26"/>
    </location>
</feature>
<comment type="caution">
    <text evidence="3">The sequence shown here is derived from an EMBL/GenBank/DDBJ whole genome shotgun (WGS) entry which is preliminary data.</text>
</comment>
<dbReference type="Proteomes" id="UP000557656">
    <property type="component" value="Unassembled WGS sequence"/>
</dbReference>
<evidence type="ECO:0000259" key="2">
    <source>
        <dbReference type="Pfam" id="PF07589"/>
    </source>
</evidence>
<dbReference type="RefSeq" id="WP_082794861.1">
    <property type="nucleotide sequence ID" value="NZ_JABEOV010000018.1"/>
</dbReference>
<organism evidence="3 4">
    <name type="scientific">Sphingomonas sanguinis</name>
    <dbReference type="NCBI Taxonomy" id="33051"/>
    <lineage>
        <taxon>Bacteria</taxon>
        <taxon>Pseudomonadati</taxon>
        <taxon>Pseudomonadota</taxon>
        <taxon>Alphaproteobacteria</taxon>
        <taxon>Sphingomonadales</taxon>
        <taxon>Sphingomonadaceae</taxon>
        <taxon>Sphingomonas</taxon>
    </lineage>
</organism>
<evidence type="ECO:0000313" key="3">
    <source>
        <dbReference type="EMBL" id="NNG54327.1"/>
    </source>
</evidence>
<protein>
    <submittedName>
        <fullName evidence="3">PEP-CTERM sorting domain-containing protein</fullName>
    </submittedName>
</protein>
<sequence>MVAGIAKMMAVAGIVAGAMVSTAASAGTLTSVAGDQTPRAGSVTVDFNSNGTPGQTNLPNGFSLTGGGLLTTGSSNGWSAPLGDTTQYLMVNGGKSATLSTGGQGFDGVSLYWGSADSYNTLSILDTAGQVIKTITGLDFAAPGADALFSNPSSPKYNQYVTYTLDSLTGQKIGGLKFASGQTAFELDNVSFFNTAPTSVPEPATLTLFGAGIGGLIAASRRRRKKTA</sequence>
<feature type="domain" description="Ice-binding protein C-terminal" evidence="2">
    <location>
        <begin position="199"/>
        <end position="223"/>
    </location>
</feature>
<accession>A0ABX1UJL1</accession>
<dbReference type="EMBL" id="JABEOV010000018">
    <property type="protein sequence ID" value="NNG54327.1"/>
    <property type="molecule type" value="Genomic_DNA"/>
</dbReference>
<dbReference type="InterPro" id="IPR013424">
    <property type="entry name" value="Ice-binding_C"/>
</dbReference>
<name>A0ABX1UJL1_9SPHN</name>
<keyword evidence="1" id="KW-0732">Signal</keyword>
<reference evidence="3 4" key="1">
    <citation type="submission" date="2020-05" db="EMBL/GenBank/DDBJ databases">
        <title>Draft Genome Sequences of Sphingomonas sp. Isolated from the International Space Station.</title>
        <authorList>
            <person name="Bijlani S."/>
            <person name="Singh N.K."/>
            <person name="Mason C.E."/>
            <person name="Wang C.C."/>
            <person name="Venkateswaran K."/>
        </authorList>
    </citation>
    <scope>NUCLEOTIDE SEQUENCE [LARGE SCALE GENOMIC DNA]</scope>
    <source>
        <strain evidence="3 4">IIF7SW-B5</strain>
    </source>
</reference>
<proteinExistence type="predicted"/>
<gene>
    <name evidence="3" type="ORF">HKX05_13285</name>
</gene>
<evidence type="ECO:0000256" key="1">
    <source>
        <dbReference type="SAM" id="SignalP"/>
    </source>
</evidence>
<dbReference type="Pfam" id="PF07589">
    <property type="entry name" value="PEP-CTERM"/>
    <property type="match status" value="1"/>
</dbReference>
<keyword evidence="4" id="KW-1185">Reference proteome</keyword>